<dbReference type="GO" id="GO:0110104">
    <property type="term" value="P:mRNA alternative polyadenylation"/>
    <property type="evidence" value="ECO:0000318"/>
    <property type="project" value="GO_Central"/>
</dbReference>
<dbReference type="Gramene" id="Ma03_t11830.1">
    <property type="protein sequence ID" value="Ma03_p11830.1"/>
    <property type="gene ID" value="Ma03_g11830"/>
</dbReference>
<evidence type="ECO:0000313" key="2">
    <source>
        <dbReference type="EMBL" id="CAG1849883.1"/>
    </source>
</evidence>
<dbReference type="Proteomes" id="UP000012960">
    <property type="component" value="Unplaced"/>
</dbReference>
<reference evidence="2" key="1">
    <citation type="submission" date="2021-03" db="EMBL/GenBank/DDBJ databases">
        <authorList>
            <consortium name="Genoscope - CEA"/>
            <person name="William W."/>
        </authorList>
    </citation>
    <scope>NUCLEOTIDE SEQUENCE</scope>
    <source>
        <strain evidence="2">Doubled-haploid Pahang</strain>
    </source>
</reference>
<gene>
    <name evidence="2" type="ORF">GSMUA_214690.1</name>
</gene>
<protein>
    <submittedName>
        <fullName evidence="2">(wild Malaysian banana) hypothetical protein</fullName>
    </submittedName>
</protein>
<feature type="compositionally biased region" description="Gly residues" evidence="1">
    <location>
        <begin position="64"/>
        <end position="76"/>
    </location>
</feature>
<dbReference type="InParanoid" id="A0A804IB33"/>
<keyword evidence="4" id="KW-1185">Reference proteome</keyword>
<name>A0A804IB33_MUSAM</name>
<sequence length="250" mass="26971">MAAAVCKEGMNGHLFDGRPCLVALASPDTNQRMGENQMNKNQQVMARSQLPALTQKNRGSSNFGRGGGGGGGGGNWERGDGTWNRGSMGNMRNRMGTVNGRGIMGNGGIVSLQVPSFPPVVAPHINPTFFWRGLAPGGNGMWPDPNMAGWGGEEQSSNGEDATSDRQHEKGTMGIRGWLKGIIMVLQREGVKRRKMRVLDRTAACDNAGFLKLIHGPHINGSGPSKGCWIVARRDTMEIFDYRKNFSTVT</sequence>
<feature type="region of interest" description="Disordered" evidence="1">
    <location>
        <begin position="146"/>
        <end position="171"/>
    </location>
</feature>
<proteinExistence type="predicted"/>
<reference evidence="3" key="2">
    <citation type="submission" date="2021-05" db="UniProtKB">
        <authorList>
            <consortium name="EnsemblPlants"/>
        </authorList>
    </citation>
    <scope>IDENTIFICATION</scope>
    <source>
        <strain evidence="3">subsp. malaccensis</strain>
    </source>
</reference>
<evidence type="ECO:0000256" key="1">
    <source>
        <dbReference type="SAM" id="MobiDB-lite"/>
    </source>
</evidence>
<dbReference type="GO" id="GO:0003729">
    <property type="term" value="F:mRNA binding"/>
    <property type="evidence" value="ECO:0000318"/>
    <property type="project" value="GO_Central"/>
</dbReference>
<organism evidence="3 4">
    <name type="scientific">Musa acuminata subsp. malaccensis</name>
    <name type="common">Wild banana</name>
    <name type="synonym">Musa malaccensis</name>
    <dbReference type="NCBI Taxonomy" id="214687"/>
    <lineage>
        <taxon>Eukaryota</taxon>
        <taxon>Viridiplantae</taxon>
        <taxon>Streptophyta</taxon>
        <taxon>Embryophyta</taxon>
        <taxon>Tracheophyta</taxon>
        <taxon>Spermatophyta</taxon>
        <taxon>Magnoliopsida</taxon>
        <taxon>Liliopsida</taxon>
        <taxon>Zingiberales</taxon>
        <taxon>Musaceae</taxon>
        <taxon>Musa</taxon>
    </lineage>
</organism>
<dbReference type="AlphaFoldDB" id="A0A804IB33"/>
<dbReference type="InterPro" id="IPR034772">
    <property type="entry name" value="CPSF6/7"/>
</dbReference>
<evidence type="ECO:0000313" key="4">
    <source>
        <dbReference type="Proteomes" id="UP000012960"/>
    </source>
</evidence>
<dbReference type="GO" id="GO:0005847">
    <property type="term" value="C:mRNA cleavage and polyadenylation specificity factor complex"/>
    <property type="evidence" value="ECO:0000318"/>
    <property type="project" value="GO_Central"/>
</dbReference>
<evidence type="ECO:0000313" key="3">
    <source>
        <dbReference type="EnsemblPlants" id="Ma03_p11830.1"/>
    </source>
</evidence>
<feature type="region of interest" description="Disordered" evidence="1">
    <location>
        <begin position="54"/>
        <end position="90"/>
    </location>
</feature>
<dbReference type="EnsemblPlants" id="Ma03_t11830.1">
    <property type="protein sequence ID" value="Ma03_p11830.1"/>
    <property type="gene ID" value="Ma03_g11830"/>
</dbReference>
<dbReference type="PANTHER" id="PTHR23204">
    <property type="entry name" value="CLEAVAGE AND POLYADENYLATION SPECIFIC FACTOR"/>
    <property type="match status" value="1"/>
</dbReference>
<dbReference type="EMBL" id="HG996468">
    <property type="protein sequence ID" value="CAG1849883.1"/>
    <property type="molecule type" value="Genomic_DNA"/>
</dbReference>
<accession>A0A804IB33</accession>